<keyword evidence="2" id="KW-1185">Reference proteome</keyword>
<dbReference type="Proteomes" id="UP000594014">
    <property type="component" value="Chromosome"/>
</dbReference>
<proteinExistence type="predicted"/>
<evidence type="ECO:0000313" key="1">
    <source>
        <dbReference type="EMBL" id="QOX65622.1"/>
    </source>
</evidence>
<reference evidence="1" key="1">
    <citation type="submission" date="2019-08" db="EMBL/GenBank/DDBJ databases">
        <title>Genome sequence of Clostridiales bacterium MT110.</title>
        <authorList>
            <person name="Cao J."/>
        </authorList>
    </citation>
    <scope>NUCLEOTIDE SEQUENCE</scope>
    <source>
        <strain evidence="1">MT110</strain>
    </source>
</reference>
<accession>A0ACD1AGH9</accession>
<protein>
    <submittedName>
        <fullName evidence="1">Phenylacetate--CoA ligase</fullName>
    </submittedName>
</protein>
<sequence>MIASKIWSKEETFEREEFEKLQLLRLQKTVERTYQNVPYNREKLKEAGIEPGDIKTLADLQKIPFTVKDDFRKNYPFGLFASPKKDVVRFHASSGTTGKPTVVGYTKNDMDVWSELIARLGTMAGVTDEDTAQIAFGYGLFTGAFGLHQGLERIGASVIPMSSGNTEKQIMIMQDFGTTTLISTPSYALHMAEVALEMGIDPKKDLSLKWGLFGGEGSTEGMRREINERWGLFATENYGMSELIGPGVSGECRALRGMHINEDHFFPEIINPETGEVLGEGEVGELVITTLSKEALPVLRYRTKDITSLHYEKCDCGRTTVRMSKIQGRSDDMLILGGVNVFPSQIEDVLLHVEGIGPHYQIKVFKKGYLDKIEVDVELIDANLLDSFTLLENLNQKVKQQLRTVLGIDAKVNLVEPRSLARFEGKAKRVIDMREVK</sequence>
<evidence type="ECO:0000313" key="2">
    <source>
        <dbReference type="Proteomes" id="UP000594014"/>
    </source>
</evidence>
<organism evidence="1 2">
    <name type="scientific">Anoxybacterium hadale</name>
    <dbReference type="NCBI Taxonomy" id="3408580"/>
    <lineage>
        <taxon>Bacteria</taxon>
        <taxon>Bacillati</taxon>
        <taxon>Bacillota</taxon>
        <taxon>Clostridia</taxon>
        <taxon>Peptostreptococcales</taxon>
        <taxon>Anaerovoracaceae</taxon>
        <taxon>Anoxybacterium</taxon>
    </lineage>
</organism>
<keyword evidence="1" id="KW-0436">Ligase</keyword>
<dbReference type="EMBL" id="CP042469">
    <property type="protein sequence ID" value="QOX65622.1"/>
    <property type="molecule type" value="Genomic_DNA"/>
</dbReference>
<gene>
    <name evidence="1" type="ORF">FRZ06_20850</name>
</gene>
<name>A0ACD1AGH9_9FIRM</name>